<dbReference type="EMBL" id="SJPF01000004">
    <property type="protein sequence ID" value="TWT32113.1"/>
    <property type="molecule type" value="Genomic_DNA"/>
</dbReference>
<accession>A0A5C5V2B6</accession>
<evidence type="ECO:0000313" key="3">
    <source>
        <dbReference type="Proteomes" id="UP000318878"/>
    </source>
</evidence>
<reference evidence="2 3" key="1">
    <citation type="submission" date="2019-02" db="EMBL/GenBank/DDBJ databases">
        <title>Deep-cultivation of Planctomycetes and their phenomic and genomic characterization uncovers novel biology.</title>
        <authorList>
            <person name="Wiegand S."/>
            <person name="Jogler M."/>
            <person name="Boedeker C."/>
            <person name="Pinto D."/>
            <person name="Vollmers J."/>
            <person name="Rivas-Marin E."/>
            <person name="Kohn T."/>
            <person name="Peeters S.H."/>
            <person name="Heuer A."/>
            <person name="Rast P."/>
            <person name="Oberbeckmann S."/>
            <person name="Bunk B."/>
            <person name="Jeske O."/>
            <person name="Meyerdierks A."/>
            <person name="Storesund J.E."/>
            <person name="Kallscheuer N."/>
            <person name="Luecker S."/>
            <person name="Lage O.M."/>
            <person name="Pohl T."/>
            <person name="Merkel B.J."/>
            <person name="Hornburger P."/>
            <person name="Mueller R.-W."/>
            <person name="Bruemmer F."/>
            <person name="Labrenz M."/>
            <person name="Spormann A.M."/>
            <person name="Op Den Camp H."/>
            <person name="Overmann J."/>
            <person name="Amann R."/>
            <person name="Jetten M.S.M."/>
            <person name="Mascher T."/>
            <person name="Medema M.H."/>
            <person name="Devos D.P."/>
            <person name="Kaster A.-K."/>
            <person name="Ovreas L."/>
            <person name="Rohde M."/>
            <person name="Galperin M.Y."/>
            <person name="Jogler C."/>
        </authorList>
    </citation>
    <scope>NUCLEOTIDE SEQUENCE [LARGE SCALE GENOMIC DNA]</scope>
    <source>
        <strain evidence="2 3">Enr8</strain>
    </source>
</reference>
<evidence type="ECO:0000259" key="1">
    <source>
        <dbReference type="Pfam" id="PF01883"/>
    </source>
</evidence>
<organism evidence="2 3">
    <name type="scientific">Blastopirellula retiformator</name>
    <dbReference type="NCBI Taxonomy" id="2527970"/>
    <lineage>
        <taxon>Bacteria</taxon>
        <taxon>Pseudomonadati</taxon>
        <taxon>Planctomycetota</taxon>
        <taxon>Planctomycetia</taxon>
        <taxon>Pirellulales</taxon>
        <taxon>Pirellulaceae</taxon>
        <taxon>Blastopirellula</taxon>
    </lineage>
</organism>
<dbReference type="PANTHER" id="PTHR42831">
    <property type="entry name" value="FE-S PROTEIN MATURATION AUXILIARY FACTOR YITW"/>
    <property type="match status" value="1"/>
</dbReference>
<evidence type="ECO:0000313" key="2">
    <source>
        <dbReference type="EMBL" id="TWT32113.1"/>
    </source>
</evidence>
<sequence length="106" mass="11998">MAISEDSVREEIRKVIDPELFVNIVDLGLVYVIDIQPVEDSEQSNVFIEMTMTSPACPAGPQLIGQTKQFVSQMEEVNEVEVKIVMEPPWTPDRMTEDARDQLGIF</sequence>
<dbReference type="Proteomes" id="UP000318878">
    <property type="component" value="Unassembled WGS sequence"/>
</dbReference>
<proteinExistence type="predicted"/>
<dbReference type="RefSeq" id="WP_146434820.1">
    <property type="nucleotide sequence ID" value="NZ_SJPF01000004.1"/>
</dbReference>
<dbReference type="InterPro" id="IPR034904">
    <property type="entry name" value="FSCA_dom_sf"/>
</dbReference>
<comment type="caution">
    <text evidence="2">The sequence shown here is derived from an EMBL/GenBank/DDBJ whole genome shotgun (WGS) entry which is preliminary data.</text>
</comment>
<dbReference type="PANTHER" id="PTHR42831:SF1">
    <property type="entry name" value="FE-S PROTEIN MATURATION AUXILIARY FACTOR YITW"/>
    <property type="match status" value="1"/>
</dbReference>
<dbReference type="SUPFAM" id="SSF117916">
    <property type="entry name" value="Fe-S cluster assembly (FSCA) domain-like"/>
    <property type="match status" value="1"/>
</dbReference>
<feature type="domain" description="MIP18 family-like" evidence="1">
    <location>
        <begin position="5"/>
        <end position="82"/>
    </location>
</feature>
<dbReference type="Gene3D" id="3.30.300.130">
    <property type="entry name" value="Fe-S cluster assembly (FSCA)"/>
    <property type="match status" value="1"/>
</dbReference>
<gene>
    <name evidence="2" type="ORF">Enr8_40390</name>
</gene>
<dbReference type="Pfam" id="PF01883">
    <property type="entry name" value="FeS_assembly_P"/>
    <property type="match status" value="1"/>
</dbReference>
<keyword evidence="3" id="KW-1185">Reference proteome</keyword>
<name>A0A5C5V2B6_9BACT</name>
<dbReference type="AlphaFoldDB" id="A0A5C5V2B6"/>
<protein>
    <recommendedName>
        <fullName evidence="1">MIP18 family-like domain-containing protein</fullName>
    </recommendedName>
</protein>
<dbReference type="InterPro" id="IPR002744">
    <property type="entry name" value="MIP18-like"/>
</dbReference>
<dbReference type="InterPro" id="IPR052339">
    <property type="entry name" value="Fe-S_Maturation_MIP18"/>
</dbReference>
<dbReference type="OrthoDB" id="9805360at2"/>